<sequence length="717" mass="77222">MPRSEALSLSETVDRLTEWVASVPPDRRMIHPGSAPKAFLVVPSGDGGLAVLREVHRRVSRSVLVDLTGRTAEDAVRQLRSVTSERDGDVWTVLLANTHRAGSARSSVEETRVVRDLLLHLNSERVPALVHVRGRAQLSRNAQDVYWLDAADRRAPAEFPLTPEICSLALAEERAVPWGVWRELVRAYTGAEATEQRLTEIVAEWPGRLTEGPNGVSFADELDAERARNHADSATARSVNRSLFAWLWGRRGEWRHPAGWAASGAVGRYAARALAMHAALAGDSPLEEAGAGCFELLIADGATVAHIPQLTLLDAAAVAGYKGGDSAVGYAAHLLDRDLLIETQAHWASWLHLMSVARGDEAYAGAVLNSGIDLPWQCAWARWRPPGALHPDFLDVPPAFELTEVFWNGTHAVASLWEDGTLDSVWTVSGGECLWRRSDSTLEEALDSLALRDEDTGAAGRPVHELRDVYEAVASGPHFYPSLVATPSIVADRTVVLGSGPEGLFAITTSPLDDLDVLSRSASEPVGGYFEPTEITPAGSQPPTLTDVPAMLGVSACVPIPTTRVPADLRHEPTRELLTGFGVPRIDVAGLVLDPDDKRFLQPYQQRREPQPSGDAVFCWLGEFAERSVLVHGATGAVYLVPLTGGDGELLAQSVESFLVMAGMVLTAALTAAGLEYMGAYADPLLANLEAALRRIDPAGGQAPAWTDLLDLLNEAR</sequence>
<dbReference type="RefSeq" id="WP_181354146.1">
    <property type="nucleotide sequence ID" value="NZ_JABJWZ010000071.1"/>
</dbReference>
<reference evidence="2" key="1">
    <citation type="submission" date="2020-05" db="EMBL/GenBank/DDBJ databases">
        <title>Classification of alakaliphilic streptomycetes isolated from an alkaline soil next to Lonar Crater, India and a proposal for the recognition of Streptomyces alkaliterrae sp. nov.</title>
        <authorList>
            <person name="Golinska P."/>
        </authorList>
    </citation>
    <scope>NUCLEOTIDE SEQUENCE [LARGE SCALE GENOMIC DNA]</scope>
    <source>
        <strain evidence="2">OF3</strain>
    </source>
</reference>
<gene>
    <name evidence="1" type="ORF">H3146_10575</name>
</gene>
<dbReference type="Pfam" id="PF14435">
    <property type="entry name" value="SUKH-4"/>
    <property type="match status" value="1"/>
</dbReference>
<evidence type="ECO:0000313" key="2">
    <source>
        <dbReference type="Proteomes" id="UP000525686"/>
    </source>
</evidence>
<accession>A0A7W3WK68</accession>
<organism evidence="1 2">
    <name type="scientific">Streptomyces alkaliterrae</name>
    <dbReference type="NCBI Taxonomy" id="2213162"/>
    <lineage>
        <taxon>Bacteria</taxon>
        <taxon>Bacillati</taxon>
        <taxon>Actinomycetota</taxon>
        <taxon>Actinomycetes</taxon>
        <taxon>Kitasatosporales</taxon>
        <taxon>Streptomycetaceae</taxon>
        <taxon>Streptomyces</taxon>
    </lineage>
</organism>
<comment type="caution">
    <text evidence="1">The sequence shown here is derived from an EMBL/GenBank/DDBJ whole genome shotgun (WGS) entry which is preliminary data.</text>
</comment>
<dbReference type="AlphaFoldDB" id="A0A7W3WK68"/>
<proteinExistence type="predicted"/>
<protein>
    <submittedName>
        <fullName evidence="1">SUKH-4 family immunity protein</fullName>
    </submittedName>
</protein>
<name>A0A7W3WK68_9ACTN</name>
<evidence type="ECO:0000313" key="1">
    <source>
        <dbReference type="EMBL" id="MBB1253807.1"/>
    </source>
</evidence>
<dbReference type="EMBL" id="JABJWZ010000071">
    <property type="protein sequence ID" value="MBB1253807.1"/>
    <property type="molecule type" value="Genomic_DNA"/>
</dbReference>
<dbReference type="Proteomes" id="UP000525686">
    <property type="component" value="Unassembled WGS sequence"/>
</dbReference>
<dbReference type="InterPro" id="IPR025851">
    <property type="entry name" value="SUKH-4"/>
</dbReference>